<feature type="compositionally biased region" description="Polar residues" evidence="1">
    <location>
        <begin position="67"/>
        <end position="82"/>
    </location>
</feature>
<evidence type="ECO:0000313" key="2">
    <source>
        <dbReference type="EMBL" id="NYJ24007.1"/>
    </source>
</evidence>
<evidence type="ECO:0000313" key="3">
    <source>
        <dbReference type="Proteomes" id="UP000578352"/>
    </source>
</evidence>
<dbReference type="EMBL" id="JACCFL010000001">
    <property type="protein sequence ID" value="NYJ24007.1"/>
    <property type="molecule type" value="Genomic_DNA"/>
</dbReference>
<dbReference type="Proteomes" id="UP000578352">
    <property type="component" value="Unassembled WGS sequence"/>
</dbReference>
<accession>A0A853CTK3</accession>
<dbReference type="AlphaFoldDB" id="A0A853CTK3"/>
<feature type="compositionally biased region" description="Polar residues" evidence="1">
    <location>
        <begin position="1"/>
        <end position="12"/>
    </location>
</feature>
<sequence length="106" mass="11795">MNDWQNRITSASERPFGSKSLPPLPPPIGRPVSAFLKICSKPRNFTVPSVTLGWKRRPPLYGPRAELNSTRNPRLTRMFPSSSVHGTRKISWRSGSVMRSSTACSA</sequence>
<evidence type="ECO:0000256" key="1">
    <source>
        <dbReference type="SAM" id="MobiDB-lite"/>
    </source>
</evidence>
<name>A0A853CTK3_9MICO</name>
<gene>
    <name evidence="2" type="ORF">HNR13_002294</name>
</gene>
<protein>
    <submittedName>
        <fullName evidence="2">Uncharacterized protein</fullName>
    </submittedName>
</protein>
<feature type="region of interest" description="Disordered" evidence="1">
    <location>
        <begin position="61"/>
        <end position="82"/>
    </location>
</feature>
<reference evidence="2 3" key="1">
    <citation type="submission" date="2020-07" db="EMBL/GenBank/DDBJ databases">
        <title>Sequencing the genomes of 1000 actinobacteria strains.</title>
        <authorList>
            <person name="Klenk H.-P."/>
        </authorList>
    </citation>
    <scope>NUCLEOTIDE SEQUENCE [LARGE SCALE GENOMIC DNA]</scope>
    <source>
        <strain evidence="2 3">DSM 15165</strain>
    </source>
</reference>
<feature type="region of interest" description="Disordered" evidence="1">
    <location>
        <begin position="1"/>
        <end position="25"/>
    </location>
</feature>
<comment type="caution">
    <text evidence="2">The sequence shown here is derived from an EMBL/GenBank/DDBJ whole genome shotgun (WGS) entry which is preliminary data.</text>
</comment>
<proteinExistence type="predicted"/>
<organism evidence="2 3">
    <name type="scientific">Leifsonia shinshuensis</name>
    <dbReference type="NCBI Taxonomy" id="150026"/>
    <lineage>
        <taxon>Bacteria</taxon>
        <taxon>Bacillati</taxon>
        <taxon>Actinomycetota</taxon>
        <taxon>Actinomycetes</taxon>
        <taxon>Micrococcales</taxon>
        <taxon>Microbacteriaceae</taxon>
        <taxon>Leifsonia</taxon>
    </lineage>
</organism>